<name>A0A9D3RYP9_ANGAN</name>
<evidence type="ECO:0000313" key="8">
    <source>
        <dbReference type="EMBL" id="KAG5844122.1"/>
    </source>
</evidence>
<keyword evidence="2" id="KW-0677">Repeat</keyword>
<dbReference type="PANTHER" id="PTHR23043:SF7">
    <property type="entry name" value="HYPOXIA-INDUCIBLE FACTOR 1-ALPHA"/>
    <property type="match status" value="1"/>
</dbReference>
<organism evidence="8 9">
    <name type="scientific">Anguilla anguilla</name>
    <name type="common">European freshwater eel</name>
    <name type="synonym">Muraena anguilla</name>
    <dbReference type="NCBI Taxonomy" id="7936"/>
    <lineage>
        <taxon>Eukaryota</taxon>
        <taxon>Metazoa</taxon>
        <taxon>Chordata</taxon>
        <taxon>Craniata</taxon>
        <taxon>Vertebrata</taxon>
        <taxon>Euteleostomi</taxon>
        <taxon>Actinopterygii</taxon>
        <taxon>Neopterygii</taxon>
        <taxon>Teleostei</taxon>
        <taxon>Anguilliformes</taxon>
        <taxon>Anguillidae</taxon>
        <taxon>Anguilla</taxon>
    </lineage>
</organism>
<dbReference type="Proteomes" id="UP001044222">
    <property type="component" value="Chromosome 8"/>
</dbReference>
<dbReference type="AlphaFoldDB" id="A0A9D3RYP9"/>
<dbReference type="GO" id="GO:0071456">
    <property type="term" value="P:cellular response to hypoxia"/>
    <property type="evidence" value="ECO:0007669"/>
    <property type="project" value="TreeGrafter"/>
</dbReference>
<keyword evidence="5" id="KW-0539">Nucleus</keyword>
<dbReference type="GO" id="GO:0000977">
    <property type="term" value="F:RNA polymerase II transcription regulatory region sequence-specific DNA binding"/>
    <property type="evidence" value="ECO:0007669"/>
    <property type="project" value="TreeGrafter"/>
</dbReference>
<feature type="domain" description="PAS" evidence="6">
    <location>
        <begin position="108"/>
        <end position="172"/>
    </location>
</feature>
<evidence type="ECO:0000256" key="1">
    <source>
        <dbReference type="ARBA" id="ARBA00004123"/>
    </source>
</evidence>
<dbReference type="PANTHER" id="PTHR23043">
    <property type="entry name" value="HYPOXIA-INDUCIBLE FACTOR 1 ALPHA"/>
    <property type="match status" value="1"/>
</dbReference>
<keyword evidence="3" id="KW-0805">Transcription regulation</keyword>
<proteinExistence type="predicted"/>
<evidence type="ECO:0000256" key="4">
    <source>
        <dbReference type="ARBA" id="ARBA00023163"/>
    </source>
</evidence>
<dbReference type="GO" id="GO:0046983">
    <property type="term" value="F:protein dimerization activity"/>
    <property type="evidence" value="ECO:0007669"/>
    <property type="project" value="InterPro"/>
</dbReference>
<dbReference type="InterPro" id="IPR011598">
    <property type="entry name" value="bHLH_dom"/>
</dbReference>
<dbReference type="EMBL" id="JAFIRN010000008">
    <property type="protein sequence ID" value="KAG5844122.1"/>
    <property type="molecule type" value="Genomic_DNA"/>
</dbReference>
<evidence type="ECO:0000313" key="9">
    <source>
        <dbReference type="Proteomes" id="UP001044222"/>
    </source>
</evidence>
<comment type="subcellular location">
    <subcellularLocation>
        <location evidence="1">Nucleus</location>
    </subcellularLocation>
</comment>
<evidence type="ECO:0000256" key="5">
    <source>
        <dbReference type="ARBA" id="ARBA00023242"/>
    </source>
</evidence>
<dbReference type="PROSITE" id="PS50888">
    <property type="entry name" value="BHLH"/>
    <property type="match status" value="1"/>
</dbReference>
<evidence type="ECO:0000256" key="2">
    <source>
        <dbReference type="ARBA" id="ARBA00022737"/>
    </source>
</evidence>
<dbReference type="Pfam" id="PF23171">
    <property type="entry name" value="bHLH_HIF1A"/>
    <property type="match status" value="1"/>
</dbReference>
<evidence type="ECO:0000259" key="7">
    <source>
        <dbReference type="PROSITE" id="PS50888"/>
    </source>
</evidence>
<evidence type="ECO:0000259" key="6">
    <source>
        <dbReference type="PROSITE" id="PS50112"/>
    </source>
</evidence>
<feature type="domain" description="BHLH" evidence="7">
    <location>
        <begin position="17"/>
        <end position="70"/>
    </location>
</feature>
<keyword evidence="9" id="KW-1185">Reference proteome</keyword>
<comment type="caution">
    <text evidence="8">The sequence shown here is derived from an EMBL/GenBank/DDBJ whole genome shotgun (WGS) entry which is preliminary data.</text>
</comment>
<dbReference type="GO" id="GO:0005634">
    <property type="term" value="C:nucleus"/>
    <property type="evidence" value="ECO:0007669"/>
    <property type="project" value="UniProtKB-SubCell"/>
</dbReference>
<dbReference type="SMART" id="SM00091">
    <property type="entry name" value="PAS"/>
    <property type="match status" value="1"/>
</dbReference>
<keyword evidence="4" id="KW-0804">Transcription</keyword>
<dbReference type="CDD" id="cd00130">
    <property type="entry name" value="PAS"/>
    <property type="match status" value="1"/>
</dbReference>
<gene>
    <name evidence="8" type="ORF">ANANG_G00158150</name>
</gene>
<accession>A0A9D3RYP9</accession>
<dbReference type="SUPFAM" id="SSF55785">
    <property type="entry name" value="PYP-like sensor domain (PAS domain)"/>
    <property type="match status" value="1"/>
</dbReference>
<dbReference type="PROSITE" id="PS50112">
    <property type="entry name" value="PAS"/>
    <property type="match status" value="1"/>
</dbReference>
<reference evidence="8" key="1">
    <citation type="submission" date="2021-01" db="EMBL/GenBank/DDBJ databases">
        <title>A chromosome-scale assembly of European eel, Anguilla anguilla.</title>
        <authorList>
            <person name="Henkel C."/>
            <person name="Jong-Raadsen S.A."/>
            <person name="Dufour S."/>
            <person name="Weltzien F.-A."/>
            <person name="Palstra A.P."/>
            <person name="Pelster B."/>
            <person name="Spaink H.P."/>
            <person name="Van Den Thillart G.E."/>
            <person name="Jansen H."/>
            <person name="Zahm M."/>
            <person name="Klopp C."/>
            <person name="Cedric C."/>
            <person name="Louis A."/>
            <person name="Berthelot C."/>
            <person name="Parey E."/>
            <person name="Roest Crollius H."/>
            <person name="Montfort J."/>
            <person name="Robinson-Rechavi M."/>
            <person name="Bucao C."/>
            <person name="Bouchez O."/>
            <person name="Gislard M."/>
            <person name="Lluch J."/>
            <person name="Milhes M."/>
            <person name="Lampietro C."/>
            <person name="Lopez Roques C."/>
            <person name="Donnadieu C."/>
            <person name="Braasch I."/>
            <person name="Desvignes T."/>
            <person name="Postlethwait J."/>
            <person name="Bobe J."/>
            <person name="Guiguen Y."/>
            <person name="Dirks R."/>
        </authorList>
    </citation>
    <scope>NUCLEOTIDE SEQUENCE</scope>
    <source>
        <strain evidence="8">Tag_6206</strain>
        <tissue evidence="8">Liver</tissue>
    </source>
</reference>
<sequence length="202" mass="22649">MKERMNGVKKKRVCSEWRKARSRVAARGRRERECGLFGELLRGLPLPQPVVAHLDKASVIRLTLSYLRLRALLDAPDCAVNAPHCTLEGTRPVTLQSSNAGQGYEPDGTSCVEMVLDSALEGFLLLLSRDGQVIYTTEAISMHTGIKQVDLIGQCLYDFMHPCDQQEAREILSSKSGVEECQKCDLFFRMRCTLTPREEMST</sequence>
<dbReference type="InterPro" id="IPR000014">
    <property type="entry name" value="PAS"/>
</dbReference>
<dbReference type="GO" id="GO:0000981">
    <property type="term" value="F:DNA-binding transcription factor activity, RNA polymerase II-specific"/>
    <property type="evidence" value="ECO:0007669"/>
    <property type="project" value="TreeGrafter"/>
</dbReference>
<dbReference type="InterPro" id="IPR013767">
    <property type="entry name" value="PAS_fold"/>
</dbReference>
<dbReference type="InterPro" id="IPR035965">
    <property type="entry name" value="PAS-like_dom_sf"/>
</dbReference>
<protein>
    <submittedName>
        <fullName evidence="8">Uncharacterized protein</fullName>
    </submittedName>
</protein>
<dbReference type="Gene3D" id="3.30.450.20">
    <property type="entry name" value="PAS domain"/>
    <property type="match status" value="1"/>
</dbReference>
<evidence type="ECO:0000256" key="3">
    <source>
        <dbReference type="ARBA" id="ARBA00023015"/>
    </source>
</evidence>
<dbReference type="Pfam" id="PF00989">
    <property type="entry name" value="PAS"/>
    <property type="match status" value="1"/>
</dbReference>